<dbReference type="InterPro" id="IPR002731">
    <property type="entry name" value="ATPase_BadF"/>
</dbReference>
<sequence>MHYAFLAVDAGGTHTRATLIDAHGRVCGRGEAGAANWSVHSRAAWAAAIRKSVAQACASLGGVPPRTHLWVGTAGVQVGDGVEAAEALVREVVACASVRVTNDAALLHRASGRPCLVAIAGTGSVVLAFSTPTTVQQWGGLGWLLGDEGSAFALGRAAVRAVLTDRVGTHDLRTRLERAAWPLDADGVRRLYASDNPRALLASLAPCVTAAAEAGDDVASTLLREETAMLATYLAQAMASLPAAEAADLRLGGALMQVALSSVS</sequence>
<dbReference type="SUPFAM" id="SSF53067">
    <property type="entry name" value="Actin-like ATPase domain"/>
    <property type="match status" value="2"/>
</dbReference>
<accession>A0AAF0ECE4</accession>
<dbReference type="PANTHER" id="PTHR43190">
    <property type="entry name" value="N-ACETYL-D-GLUCOSAMINE KINASE"/>
    <property type="match status" value="1"/>
</dbReference>
<dbReference type="GO" id="GO:0045127">
    <property type="term" value="F:N-acetylglucosamine kinase activity"/>
    <property type="evidence" value="ECO:0007669"/>
    <property type="project" value="UniProtKB-EC"/>
</dbReference>
<dbReference type="EC" id="2.7.1.59" evidence="2"/>
<evidence type="ECO:0000256" key="2">
    <source>
        <dbReference type="ARBA" id="ARBA00012122"/>
    </source>
</evidence>
<organism evidence="6 7">
    <name type="scientific">Malassezia equina</name>
    <dbReference type="NCBI Taxonomy" id="1381935"/>
    <lineage>
        <taxon>Eukaryota</taxon>
        <taxon>Fungi</taxon>
        <taxon>Dikarya</taxon>
        <taxon>Basidiomycota</taxon>
        <taxon>Ustilaginomycotina</taxon>
        <taxon>Malasseziomycetes</taxon>
        <taxon>Malasseziales</taxon>
        <taxon>Malasseziaceae</taxon>
        <taxon>Malassezia</taxon>
    </lineage>
</organism>
<name>A0AAF0ECE4_9BASI</name>
<feature type="domain" description="ATPase BadF/BadG/BcrA/BcrD type" evidence="5">
    <location>
        <begin position="8"/>
        <end position="243"/>
    </location>
</feature>
<reference evidence="6" key="1">
    <citation type="submission" date="2023-03" db="EMBL/GenBank/DDBJ databases">
        <title>Mating type loci evolution in Malassezia.</title>
        <authorList>
            <person name="Coelho M.A."/>
        </authorList>
    </citation>
    <scope>NUCLEOTIDE SEQUENCE</scope>
    <source>
        <strain evidence="6">CBS 12830</strain>
    </source>
</reference>
<dbReference type="Proteomes" id="UP001214415">
    <property type="component" value="Chromosome 3"/>
</dbReference>
<comment type="similarity">
    <text evidence="1">Belongs to the eukaryotic-type N-acetylglucosamine kinase family.</text>
</comment>
<keyword evidence="7" id="KW-1185">Reference proteome</keyword>
<evidence type="ECO:0000256" key="4">
    <source>
        <dbReference type="ARBA" id="ARBA00031123"/>
    </source>
</evidence>
<dbReference type="CDD" id="cd24007">
    <property type="entry name" value="ASKHA_NBD_eukNAGK-like"/>
    <property type="match status" value="1"/>
</dbReference>
<dbReference type="AlphaFoldDB" id="A0AAF0ECE4"/>
<evidence type="ECO:0000313" key="6">
    <source>
        <dbReference type="EMBL" id="WFD22963.1"/>
    </source>
</evidence>
<proteinExistence type="inferred from homology"/>
<evidence type="ECO:0000313" key="7">
    <source>
        <dbReference type="Proteomes" id="UP001214415"/>
    </source>
</evidence>
<dbReference type="PANTHER" id="PTHR43190:SF3">
    <property type="entry name" value="N-ACETYL-D-GLUCOSAMINE KINASE"/>
    <property type="match status" value="1"/>
</dbReference>
<dbReference type="Pfam" id="PF01869">
    <property type="entry name" value="BcrAD_BadFG"/>
    <property type="match status" value="1"/>
</dbReference>
<dbReference type="EMBL" id="CP119902">
    <property type="protein sequence ID" value="WFD22963.1"/>
    <property type="molecule type" value="Genomic_DNA"/>
</dbReference>
<dbReference type="InterPro" id="IPR043129">
    <property type="entry name" value="ATPase_NBD"/>
</dbReference>
<dbReference type="Gene3D" id="3.30.420.40">
    <property type="match status" value="2"/>
</dbReference>
<gene>
    <name evidence="6" type="ORF">MEQU1_001647</name>
</gene>
<protein>
    <recommendedName>
        <fullName evidence="3">N-acetyl-D-glucosamine kinase</fullName>
        <ecNumber evidence="2">2.7.1.59</ecNumber>
    </recommendedName>
    <alternativeName>
        <fullName evidence="4">GlcNAc kinase</fullName>
    </alternativeName>
</protein>
<evidence type="ECO:0000259" key="5">
    <source>
        <dbReference type="Pfam" id="PF01869"/>
    </source>
</evidence>
<evidence type="ECO:0000256" key="3">
    <source>
        <dbReference type="ARBA" id="ARBA00014974"/>
    </source>
</evidence>
<evidence type="ECO:0000256" key="1">
    <source>
        <dbReference type="ARBA" id="ARBA00006198"/>
    </source>
</evidence>
<dbReference type="InterPro" id="IPR052519">
    <property type="entry name" value="Euk-type_GlcNAc_Kinase"/>
</dbReference>